<dbReference type="OrthoDB" id="2836053at2759"/>
<gene>
    <name evidence="2" type="ORF">BT96DRAFT_1019130</name>
</gene>
<evidence type="ECO:0000256" key="1">
    <source>
        <dbReference type="SAM" id="Phobius"/>
    </source>
</evidence>
<dbReference type="Proteomes" id="UP000799118">
    <property type="component" value="Unassembled WGS sequence"/>
</dbReference>
<name>A0A6A4HTA8_9AGAR</name>
<protein>
    <recommendedName>
        <fullName evidence="4">F-box domain-containing protein</fullName>
    </recommendedName>
</protein>
<reference evidence="2" key="1">
    <citation type="journal article" date="2019" name="Environ. Microbiol.">
        <title>Fungal ecological strategies reflected in gene transcription - a case study of two litter decomposers.</title>
        <authorList>
            <person name="Barbi F."/>
            <person name="Kohler A."/>
            <person name="Barry K."/>
            <person name="Baskaran P."/>
            <person name="Daum C."/>
            <person name="Fauchery L."/>
            <person name="Ihrmark K."/>
            <person name="Kuo A."/>
            <person name="LaButti K."/>
            <person name="Lipzen A."/>
            <person name="Morin E."/>
            <person name="Grigoriev I.V."/>
            <person name="Henrissat B."/>
            <person name="Lindahl B."/>
            <person name="Martin F."/>
        </authorList>
    </citation>
    <scope>NUCLEOTIDE SEQUENCE</scope>
    <source>
        <strain evidence="2">JB14</strain>
    </source>
</reference>
<dbReference type="AlphaFoldDB" id="A0A6A4HTA8"/>
<evidence type="ECO:0000313" key="2">
    <source>
        <dbReference type="EMBL" id="KAE9399965.1"/>
    </source>
</evidence>
<organism evidence="2 3">
    <name type="scientific">Gymnopus androsaceus JB14</name>
    <dbReference type="NCBI Taxonomy" id="1447944"/>
    <lineage>
        <taxon>Eukaryota</taxon>
        <taxon>Fungi</taxon>
        <taxon>Dikarya</taxon>
        <taxon>Basidiomycota</taxon>
        <taxon>Agaricomycotina</taxon>
        <taxon>Agaricomycetes</taxon>
        <taxon>Agaricomycetidae</taxon>
        <taxon>Agaricales</taxon>
        <taxon>Marasmiineae</taxon>
        <taxon>Omphalotaceae</taxon>
        <taxon>Gymnopus</taxon>
    </lineage>
</organism>
<accession>A0A6A4HTA8</accession>
<feature type="transmembrane region" description="Helical" evidence="1">
    <location>
        <begin position="239"/>
        <end position="261"/>
    </location>
</feature>
<sequence length="262" mass="29703">MSSLPVELLELILHDFWAQPLSTRDRATFMKSSLAVSKAWASIYMRMFCEDVHIPSGGFALKFLEILRNESPLYHYHTQGSVLLNRRFATPEHPMGLAIFTVLRALYFTPYFLPNLRRISILYNNSPMSDLFARNKFMGFPPQVTTLEIYFAYDPSTDPQVIKAITEDEQVIGLVPGTMANVRCLHAVGLPHAMVEELLLACSHWEELETEVGDFEAAVPPNVRLLALRQRSISRKQKYVAYSILLCSFMLLASFGLIALAL</sequence>
<keyword evidence="1" id="KW-1133">Transmembrane helix</keyword>
<evidence type="ECO:0000313" key="3">
    <source>
        <dbReference type="Proteomes" id="UP000799118"/>
    </source>
</evidence>
<keyword evidence="3" id="KW-1185">Reference proteome</keyword>
<dbReference type="EMBL" id="ML769462">
    <property type="protein sequence ID" value="KAE9399965.1"/>
    <property type="molecule type" value="Genomic_DNA"/>
</dbReference>
<keyword evidence="1" id="KW-0472">Membrane</keyword>
<proteinExistence type="predicted"/>
<keyword evidence="1" id="KW-0812">Transmembrane</keyword>
<feature type="transmembrane region" description="Helical" evidence="1">
    <location>
        <begin position="95"/>
        <end position="113"/>
    </location>
</feature>
<evidence type="ECO:0008006" key="4">
    <source>
        <dbReference type="Google" id="ProtNLM"/>
    </source>
</evidence>